<feature type="compositionally biased region" description="Basic and acidic residues" evidence="8">
    <location>
        <begin position="710"/>
        <end position="721"/>
    </location>
</feature>
<reference evidence="10 11" key="1">
    <citation type="journal article" date="2015" name="PLoS Pathog.">
        <title>Leptomonas seymouri: Adaptations to the Dixenous Life Cycle Analyzed by Genome Sequencing, Transcriptome Profiling and Co-infection with Leishmania donovani.</title>
        <authorList>
            <person name="Kraeva N."/>
            <person name="Butenko A."/>
            <person name="Hlavacova J."/>
            <person name="Kostygov A."/>
            <person name="Myskova J."/>
            <person name="Grybchuk D."/>
            <person name="Lestinova T."/>
            <person name="Votypka J."/>
            <person name="Volf P."/>
            <person name="Opperdoes F."/>
            <person name="Flegontov P."/>
            <person name="Lukes J."/>
            <person name="Yurchenko V."/>
        </authorList>
    </citation>
    <scope>NUCLEOTIDE SEQUENCE [LARGE SCALE GENOMIC DNA]</scope>
    <source>
        <strain evidence="10 11">ATCC 30220</strain>
    </source>
</reference>
<keyword evidence="5" id="KW-0479">Metal-binding</keyword>
<dbReference type="Gene3D" id="1.10.1410.10">
    <property type="match status" value="1"/>
</dbReference>
<name>A0A0N1HZT3_LEPSE</name>
<dbReference type="PANTHER" id="PTHR12271:SF98">
    <property type="entry name" value="RNA EDITING 3' TERMINAL URIDYLYL TRANSFERASE 1"/>
    <property type="match status" value="1"/>
</dbReference>
<evidence type="ECO:0000256" key="3">
    <source>
        <dbReference type="ARBA" id="ARBA00012472"/>
    </source>
</evidence>
<dbReference type="GO" id="GO:0050265">
    <property type="term" value="F:RNA uridylyltransferase activity"/>
    <property type="evidence" value="ECO:0007669"/>
    <property type="project" value="UniProtKB-EC"/>
</dbReference>
<feature type="region of interest" description="Disordered" evidence="8">
    <location>
        <begin position="1"/>
        <end position="26"/>
    </location>
</feature>
<dbReference type="EMBL" id="LJSK01000337">
    <property type="protein sequence ID" value="KPI83692.1"/>
    <property type="molecule type" value="Genomic_DNA"/>
</dbReference>
<dbReference type="EC" id="2.7.7.52" evidence="3"/>
<gene>
    <name evidence="10" type="ORF">ABL78_7260</name>
</gene>
<dbReference type="Pfam" id="PF03828">
    <property type="entry name" value="PAP_assoc"/>
    <property type="match status" value="1"/>
</dbReference>
<keyword evidence="4" id="KW-0808">Transferase</keyword>
<feature type="region of interest" description="Disordered" evidence="8">
    <location>
        <begin position="701"/>
        <end position="721"/>
    </location>
</feature>
<evidence type="ECO:0000256" key="6">
    <source>
        <dbReference type="ARBA" id="ARBA00022842"/>
    </source>
</evidence>
<dbReference type="InterPro" id="IPR002058">
    <property type="entry name" value="PAP_assoc"/>
</dbReference>
<feature type="compositionally biased region" description="Low complexity" evidence="8">
    <location>
        <begin position="919"/>
        <end position="944"/>
    </location>
</feature>
<proteinExistence type="predicted"/>
<dbReference type="OrthoDB" id="2274644at2759"/>
<accession>A0A0N1HZT3</accession>
<dbReference type="AlphaFoldDB" id="A0A0N1HZT3"/>
<evidence type="ECO:0000313" key="11">
    <source>
        <dbReference type="Proteomes" id="UP000038009"/>
    </source>
</evidence>
<dbReference type="GO" id="GO:0005737">
    <property type="term" value="C:cytoplasm"/>
    <property type="evidence" value="ECO:0007669"/>
    <property type="project" value="UniProtKB-ARBA"/>
</dbReference>
<feature type="compositionally biased region" description="Low complexity" evidence="8">
    <location>
        <begin position="15"/>
        <end position="26"/>
    </location>
</feature>
<comment type="cofactor">
    <cofactor evidence="1">
        <name>Mn(2+)</name>
        <dbReference type="ChEBI" id="CHEBI:29035"/>
    </cofactor>
</comment>
<feature type="region of interest" description="Disordered" evidence="8">
    <location>
        <begin position="919"/>
        <end position="953"/>
    </location>
</feature>
<comment type="caution">
    <text evidence="10">The sequence shown here is derived from an EMBL/GenBank/DDBJ whole genome shotgun (WGS) entry which is preliminary data.</text>
</comment>
<dbReference type="PANTHER" id="PTHR12271">
    <property type="entry name" value="POLY A POLYMERASE CID PAP -RELATED"/>
    <property type="match status" value="1"/>
</dbReference>
<evidence type="ECO:0000256" key="4">
    <source>
        <dbReference type="ARBA" id="ARBA00022679"/>
    </source>
</evidence>
<feature type="domain" description="PAP-associated" evidence="9">
    <location>
        <begin position="488"/>
        <end position="557"/>
    </location>
</feature>
<evidence type="ECO:0000256" key="5">
    <source>
        <dbReference type="ARBA" id="ARBA00022723"/>
    </source>
</evidence>
<dbReference type="InterPro" id="IPR043519">
    <property type="entry name" value="NT_sf"/>
</dbReference>
<evidence type="ECO:0000256" key="2">
    <source>
        <dbReference type="ARBA" id="ARBA00001946"/>
    </source>
</evidence>
<dbReference type="SUPFAM" id="SSF81631">
    <property type="entry name" value="PAP/OAS1 substrate-binding domain"/>
    <property type="match status" value="1"/>
</dbReference>
<dbReference type="GO" id="GO:0031123">
    <property type="term" value="P:RNA 3'-end processing"/>
    <property type="evidence" value="ECO:0007669"/>
    <property type="project" value="TreeGrafter"/>
</dbReference>
<evidence type="ECO:0000259" key="9">
    <source>
        <dbReference type="Pfam" id="PF03828"/>
    </source>
</evidence>
<protein>
    <recommendedName>
        <fullName evidence="3">RNA uridylyltransferase</fullName>
        <ecNumber evidence="3">2.7.7.52</ecNumber>
    </recommendedName>
</protein>
<evidence type="ECO:0000256" key="7">
    <source>
        <dbReference type="ARBA" id="ARBA00049105"/>
    </source>
</evidence>
<comment type="catalytic activity">
    <reaction evidence="7">
        <text>RNA(n) + UTP = RNA(n)-3'-uridine ribonucleotide + diphosphate</text>
        <dbReference type="Rhea" id="RHEA:14785"/>
        <dbReference type="Rhea" id="RHEA-COMP:14527"/>
        <dbReference type="Rhea" id="RHEA-COMP:17348"/>
        <dbReference type="ChEBI" id="CHEBI:33019"/>
        <dbReference type="ChEBI" id="CHEBI:46398"/>
        <dbReference type="ChEBI" id="CHEBI:140395"/>
        <dbReference type="ChEBI" id="CHEBI:173116"/>
        <dbReference type="EC" id="2.7.7.52"/>
    </reaction>
</comment>
<evidence type="ECO:0000256" key="1">
    <source>
        <dbReference type="ARBA" id="ARBA00001936"/>
    </source>
</evidence>
<dbReference type="Proteomes" id="UP000038009">
    <property type="component" value="Unassembled WGS sequence"/>
</dbReference>
<comment type="cofactor">
    <cofactor evidence="2">
        <name>Mg(2+)</name>
        <dbReference type="ChEBI" id="CHEBI:18420"/>
    </cofactor>
</comment>
<evidence type="ECO:0000313" key="10">
    <source>
        <dbReference type="EMBL" id="KPI83692.1"/>
    </source>
</evidence>
<keyword evidence="6" id="KW-0460">Magnesium</keyword>
<organism evidence="10 11">
    <name type="scientific">Leptomonas seymouri</name>
    <dbReference type="NCBI Taxonomy" id="5684"/>
    <lineage>
        <taxon>Eukaryota</taxon>
        <taxon>Discoba</taxon>
        <taxon>Euglenozoa</taxon>
        <taxon>Kinetoplastea</taxon>
        <taxon>Metakinetoplastina</taxon>
        <taxon>Trypanosomatida</taxon>
        <taxon>Trypanosomatidae</taxon>
        <taxon>Leishmaniinae</taxon>
        <taxon>Leptomonas</taxon>
    </lineage>
</organism>
<dbReference type="OMA" id="WAAVCTD"/>
<dbReference type="VEuPathDB" id="TriTrypDB:Lsey_0337_0030"/>
<dbReference type="SUPFAM" id="SSF81301">
    <property type="entry name" value="Nucleotidyltransferase"/>
    <property type="match status" value="1"/>
</dbReference>
<sequence length="989" mass="111263">MTDDAIQGKVDAAAEEPSVVSNSSPSPATAGYIKCSLCNNIIDDEASHTAQEHGHLQRLKAMLHVPVIPPTVGMTDSNLRDIGDFVVLTSQSADRGVEAFRVMQEAQKQLHRLLEGMQDIHGYVYAFGSVVSMGCWDGVGDGDFAFINPQMAFISTTNEQVDIEEQNEDEEEERDTTALSVLNNDANGSNPAAENDSAEHVTAAPQHHGGIDKVVEDVSAALATDAAAMAPAAVSRAPPSGNEKRTICSIAARLRSAGFCFDELEPVLQTRIPVLRRKKPMHDPLDLRAVHKEHLIRFCFDSCSSEGRFLRSRLQMLISTYDARVVPQDDCKKPRQLVLAVKDGCDAVHLMSRRERIPGVQKEWLQVNRRPEIFSIDFDLSCHVHGIRNSWLLRKYMEQDEVFRMGNVFLKKWSKACNINNSRLGFLTSYAVSVLWVYFLLRRGEVTFVNPDDVPVLPDAEKQMAISYIPLWPALDNPEADAARTVRLGALMRDFFYFYGEEFDWTRQVVTIRQPCPSSAEVRTKVDLNWLTDDVSSLRLRDRCYHILSIEDVYEDDLDLGRHLTPDKAAWTLIQFRLAYLRCLGKTAQLTHLLDVPRKRASDVLQARLYHHLLFDSENAESTVEEIAECLCREDGDFPGEDPAYLLGAYELGNRLSDLWYDEAQINLDVANHRRYDHRINLYSPPRDPTKHGKWAPLCKDPLPAGASAGEDRETRGRRVRLEPPENCINGVLEDEAAAQGAPKRKRGIYMMQARNQYAEALRLFSLRTEVKGKHIASTLDPTMVGLMFDLKEFTLPDFFYALLDHRVFCSYSAREVFLHCLNNVTWEVTRLLEESETDQLDGDTRATLSNRQQLLEHLKERLHFWGLALPGYAEVLDFVVLYSHDYLHLQVQMDGAVLGPSPQLLDILSADGGARGAPTVAPLPARPAAAAPSASPNPAAWRPPLKKNKNAKKMGTCDECKSRNILVYSSNNRELDSGFYCSDCWSRY</sequence>
<evidence type="ECO:0000256" key="8">
    <source>
        <dbReference type="SAM" id="MobiDB-lite"/>
    </source>
</evidence>
<dbReference type="GO" id="GO:0046872">
    <property type="term" value="F:metal ion binding"/>
    <property type="evidence" value="ECO:0007669"/>
    <property type="project" value="UniProtKB-KW"/>
</dbReference>
<keyword evidence="11" id="KW-1185">Reference proteome</keyword>